<reference evidence="4" key="1">
    <citation type="submission" date="2017-02" db="EMBL/GenBank/DDBJ databases">
        <authorList>
            <person name="Varghese N."/>
            <person name="Submissions S."/>
        </authorList>
    </citation>
    <scope>NUCLEOTIDE SEQUENCE [LARGE SCALE GENOMIC DNA]</scope>
    <source>
        <strain evidence="4">DSM 3072</strain>
    </source>
</reference>
<dbReference type="EMBL" id="FUXX01000006">
    <property type="protein sequence ID" value="SKA58960.1"/>
    <property type="molecule type" value="Genomic_DNA"/>
</dbReference>
<dbReference type="Proteomes" id="UP000242432">
    <property type="component" value="Unassembled WGS sequence"/>
</dbReference>
<accession>A0A1T4V204</accession>
<name>A0A1T4V204_9GAMM</name>
<dbReference type="Pfam" id="PF07228">
    <property type="entry name" value="SpoIIE"/>
    <property type="match status" value="1"/>
</dbReference>
<dbReference type="PANTHER" id="PTHR43156">
    <property type="entry name" value="STAGE II SPORULATION PROTEIN E-RELATED"/>
    <property type="match status" value="1"/>
</dbReference>
<evidence type="ECO:0000256" key="1">
    <source>
        <dbReference type="ARBA" id="ARBA00022801"/>
    </source>
</evidence>
<dbReference type="InterPro" id="IPR052016">
    <property type="entry name" value="Bact_Sigma-Reg"/>
</dbReference>
<evidence type="ECO:0000313" key="3">
    <source>
        <dbReference type="EMBL" id="SKA58960.1"/>
    </source>
</evidence>
<gene>
    <name evidence="3" type="ORF">SAMN02745213_00561</name>
</gene>
<dbReference type="SUPFAM" id="SSF81606">
    <property type="entry name" value="PP2C-like"/>
    <property type="match status" value="1"/>
</dbReference>
<sequence length="655" mass="73694">MGKSVAANAGIRMSFKTKVMLLSLCLLIVPLLLFSYYSYGTLKASIVQEQRESISSESAVLRDFVQENFQWVLSESIVPLLSIRKTNEEQLFIVKKGINQAITFNDNNLIDIAESYILGAANSERIQTFICKVSNPNEGLFLSSEVRELLNAKLGTLTRKTLGELIYERDFELNKYYHYYFVQGNKHYLGSLTRLNSSYVIVLFHDISNIRADYDANALERAFAVDLVGTISAINRVDPESTNIYVFTEDRKTIIRKLAYKLPDTLTDEYLEKAKKDEVWEGYLDKMNYAYIFYFKQTGWFFVYTINFSNSISALNDSMTLIWVISVLLAVCCVFLCSKIMGKPLSALSQIAKTAGYIERANLTNKDEIEKISGMLQFDSKDEIGNLAETLKEMSSSVSDKAIELLSANAQKRQLEGELNAAKEIQMGILPESLDLREFSPLKISAMQFAAKEVGGDLYDAISFDEDRVALVIGDVSDKGVPAALFMAMTVILIRECISLKMPVERIALELNKNLCQHNPNMMFVTLFVGILNKKSRELSYVNCGHCLPYIIKNGKVEAIKGLSGPAIGVAPEFEYRSFSVSVPSESNLFFYTDGVSEAQNSAQELYGENRIVEFLENVNEMDPAKICSRMMNELVLYRNKAPQSDDITILGVKI</sequence>
<dbReference type="Gene3D" id="3.60.40.10">
    <property type="entry name" value="PPM-type phosphatase domain"/>
    <property type="match status" value="1"/>
</dbReference>
<evidence type="ECO:0000259" key="2">
    <source>
        <dbReference type="SMART" id="SM00331"/>
    </source>
</evidence>
<keyword evidence="4" id="KW-1185">Reference proteome</keyword>
<keyword evidence="1" id="KW-0378">Hydrolase</keyword>
<dbReference type="PANTHER" id="PTHR43156:SF2">
    <property type="entry name" value="STAGE II SPORULATION PROTEIN E"/>
    <property type="match status" value="1"/>
</dbReference>
<dbReference type="InterPro" id="IPR001932">
    <property type="entry name" value="PPM-type_phosphatase-like_dom"/>
</dbReference>
<organism evidence="3 4">
    <name type="scientific">Succinivibrio dextrinosolvens DSM 3072</name>
    <dbReference type="NCBI Taxonomy" id="1123324"/>
    <lineage>
        <taxon>Bacteria</taxon>
        <taxon>Pseudomonadati</taxon>
        <taxon>Pseudomonadota</taxon>
        <taxon>Gammaproteobacteria</taxon>
        <taxon>Aeromonadales</taxon>
        <taxon>Succinivibrionaceae</taxon>
        <taxon>Succinivibrio</taxon>
    </lineage>
</organism>
<feature type="domain" description="PPM-type phosphatase" evidence="2">
    <location>
        <begin position="439"/>
        <end position="655"/>
    </location>
</feature>
<dbReference type="SMART" id="SM00331">
    <property type="entry name" value="PP2C_SIG"/>
    <property type="match status" value="1"/>
</dbReference>
<dbReference type="InterPro" id="IPR036457">
    <property type="entry name" value="PPM-type-like_dom_sf"/>
</dbReference>
<dbReference type="RefSeq" id="WP_078928129.1">
    <property type="nucleotide sequence ID" value="NZ_FUXX01000006.1"/>
</dbReference>
<dbReference type="AlphaFoldDB" id="A0A1T4V204"/>
<protein>
    <submittedName>
        <fullName evidence="3">Stage II sporulation protein E (SpoIIE)</fullName>
    </submittedName>
</protein>
<dbReference type="GO" id="GO:0016791">
    <property type="term" value="F:phosphatase activity"/>
    <property type="evidence" value="ECO:0007669"/>
    <property type="project" value="TreeGrafter"/>
</dbReference>
<evidence type="ECO:0000313" key="4">
    <source>
        <dbReference type="Proteomes" id="UP000242432"/>
    </source>
</evidence>
<dbReference type="Gene3D" id="6.10.340.10">
    <property type="match status" value="1"/>
</dbReference>
<proteinExistence type="predicted"/>